<dbReference type="KEGG" id="pfy:PFICI_00117"/>
<reference evidence="4" key="1">
    <citation type="journal article" date="2015" name="BMC Genomics">
        <title>Genomic and transcriptomic analysis of the endophytic fungus Pestalotiopsis fici reveals its lifestyle and high potential for synthesis of natural products.</title>
        <authorList>
            <person name="Wang X."/>
            <person name="Zhang X."/>
            <person name="Liu L."/>
            <person name="Xiang M."/>
            <person name="Wang W."/>
            <person name="Sun X."/>
            <person name="Che Y."/>
            <person name="Guo L."/>
            <person name="Liu G."/>
            <person name="Guo L."/>
            <person name="Wang C."/>
            <person name="Yin W.B."/>
            <person name="Stadler M."/>
            <person name="Zhang X."/>
            <person name="Liu X."/>
        </authorList>
    </citation>
    <scope>NUCLEOTIDE SEQUENCE [LARGE SCALE GENOMIC DNA]</scope>
    <source>
        <strain evidence="4">W106-1 / CGMCC3.15140</strain>
    </source>
</reference>
<sequence>MSFRRHDLDNLRTFLTGLVTVHHTSIAYGGAGGWPFKSAAFVGASPLILGFNMFNQSFFMGVFFWISGRVSAQALQRATSLTAFLKNKTLRLAVPTLSYTLIVNPIMHALLQPDLGIESVLAFIRDYFVNLRGVRGPVWYPVTLLCFDAIAGLITTSHWRHIRRSKGAHLYELLRRYGWLAAAVLNFLAKTQYPVGRALPIINLQPAYMFQYIYAYTLGYLGYYQGEQIMRGPFEILSGSQGPTRTKSPERKFAKGISLRTAIMVSLLSMSIIHLPRYLDSIEWVEKTTEQLFGGWNLPSLLYAFWNEFSFNLFSPALMFDFQQRQSQQATRSIWNARYSYATFLVHTPFLYI</sequence>
<dbReference type="OrthoDB" id="4141464at2759"/>
<dbReference type="InParanoid" id="W3XJU2"/>
<accession>W3XJU2</accession>
<dbReference type="GO" id="GO:0016747">
    <property type="term" value="F:acyltransferase activity, transferring groups other than amino-acyl groups"/>
    <property type="evidence" value="ECO:0007669"/>
    <property type="project" value="InterPro"/>
</dbReference>
<feature type="domain" description="Acyltransferase 3" evidence="2">
    <location>
        <begin position="6"/>
        <end position="353"/>
    </location>
</feature>
<name>W3XJU2_PESFW</name>
<dbReference type="OMA" id="MANQRTH"/>
<dbReference type="GeneID" id="19265130"/>
<dbReference type="Proteomes" id="UP000030651">
    <property type="component" value="Unassembled WGS sequence"/>
</dbReference>
<organism evidence="3 4">
    <name type="scientific">Pestalotiopsis fici (strain W106-1 / CGMCC3.15140)</name>
    <dbReference type="NCBI Taxonomy" id="1229662"/>
    <lineage>
        <taxon>Eukaryota</taxon>
        <taxon>Fungi</taxon>
        <taxon>Dikarya</taxon>
        <taxon>Ascomycota</taxon>
        <taxon>Pezizomycotina</taxon>
        <taxon>Sordariomycetes</taxon>
        <taxon>Xylariomycetidae</taxon>
        <taxon>Amphisphaeriales</taxon>
        <taxon>Sporocadaceae</taxon>
        <taxon>Pestalotiopsis</taxon>
    </lineage>
</organism>
<keyword evidence="1" id="KW-0472">Membrane</keyword>
<feature type="transmembrane region" description="Helical" evidence="1">
    <location>
        <begin position="138"/>
        <end position="156"/>
    </location>
</feature>
<dbReference type="Pfam" id="PF01757">
    <property type="entry name" value="Acyl_transf_3"/>
    <property type="match status" value="1"/>
</dbReference>
<feature type="transmembrane region" description="Helical" evidence="1">
    <location>
        <begin position="53"/>
        <end position="72"/>
    </location>
</feature>
<dbReference type="InterPro" id="IPR050623">
    <property type="entry name" value="Glucan_succinyl_AcylTrfase"/>
</dbReference>
<gene>
    <name evidence="3" type="ORF">PFICI_00117</name>
</gene>
<protein>
    <recommendedName>
        <fullName evidence="2">Acyltransferase 3 domain-containing protein</fullName>
    </recommendedName>
</protein>
<feature type="transmembrane region" description="Helical" evidence="1">
    <location>
        <begin position="92"/>
        <end position="111"/>
    </location>
</feature>
<dbReference type="EMBL" id="KI912109">
    <property type="protein sequence ID" value="ETS86289.1"/>
    <property type="molecule type" value="Genomic_DNA"/>
</dbReference>
<dbReference type="HOGENOM" id="CLU_036097_2_0_1"/>
<dbReference type="InterPro" id="IPR002656">
    <property type="entry name" value="Acyl_transf_3_dom"/>
</dbReference>
<evidence type="ECO:0000313" key="3">
    <source>
        <dbReference type="EMBL" id="ETS86289.1"/>
    </source>
</evidence>
<dbReference type="RefSeq" id="XP_007826889.1">
    <property type="nucleotide sequence ID" value="XM_007828698.1"/>
</dbReference>
<dbReference type="AlphaFoldDB" id="W3XJU2"/>
<evidence type="ECO:0000256" key="1">
    <source>
        <dbReference type="SAM" id="Phobius"/>
    </source>
</evidence>
<feature type="transmembrane region" description="Helical" evidence="1">
    <location>
        <begin position="301"/>
        <end position="322"/>
    </location>
</feature>
<keyword evidence="1" id="KW-0812">Transmembrane</keyword>
<dbReference type="PANTHER" id="PTHR36927">
    <property type="entry name" value="BLR4337 PROTEIN"/>
    <property type="match status" value="1"/>
</dbReference>
<keyword evidence="1" id="KW-1133">Transmembrane helix</keyword>
<evidence type="ECO:0000259" key="2">
    <source>
        <dbReference type="Pfam" id="PF01757"/>
    </source>
</evidence>
<evidence type="ECO:0000313" key="4">
    <source>
        <dbReference type="Proteomes" id="UP000030651"/>
    </source>
</evidence>
<dbReference type="PANTHER" id="PTHR36927:SF4">
    <property type="entry name" value="BLR5718 PROTEIN"/>
    <property type="match status" value="1"/>
</dbReference>
<dbReference type="eggNOG" id="ENOG502T3ZY">
    <property type="taxonomic scope" value="Eukaryota"/>
</dbReference>
<keyword evidence="4" id="KW-1185">Reference proteome</keyword>
<proteinExistence type="predicted"/>
<feature type="transmembrane region" description="Helical" evidence="1">
    <location>
        <begin position="257"/>
        <end position="275"/>
    </location>
</feature>